<sequence length="796" mass="89927">MSTTGSRERELQSQLKQREAELKQANEELEERGKLLYKTKVAIEQLQQQLTTSRQEEQAVREEASRVCGEQAAQLRHAEEQVQSLQEQLQLAAKQNKELQSKAVSYEVELEQHRTATQIEGSSAAQRLREKDRQISSLEDEIEGVKGQSAELEKMLRDTRSKLATLELDREETERLVRDLTAKNKQLAQDKQELQHQLDLAKSLADAAKRETVRAIQSVELSDKEKSAIEIDWSRKMDRMAAENEIKLREVERKLRDLDSTWQAKEDAIERSWVNRMQEVEQHWEKRLRDGMTACERKFAEEAMEWERRIRDTDTAWQAKVVELEQLWRGRLSDDQRLHDADRAHWESQLLAQRAELEGSWSVRLEETRRSLEAALEEATSRAAAEREALERTLDLERAAAERAAANARMAAESAAAEQRAALERGASKRLKEMEVAATRLVEEARSKWAAERATAEGAWANRMAEVEAKYRKKLEDLKRKAAARELEIDNQWKERLDDLTAKSLAERELVAASWNSKLAAAQEEAAARYRALQDELDTKVATISNRLTEMAGKEGRRELQRGELTRQLEELQSLHEAETRRRAELERALRDAAAMFKAELYEKQAELDTAYRDARSLRQHLAAHNILVPSPRAARSSKHGADDESSPVVPSVDRDGAVMSPPAGGYYTSGSGASPRAGSVGMGVGSLGVASDLEAEVSALRAARAEYQRSISATAGQGREPRSYSANGSPAVNRNPNSKAAKYISRMLVEDDASVADTQLRREQPLSTDPAFDAWKNRLSSRLTSALKKLEPSVR</sequence>
<accession>A0A9W6C3H6</accession>
<reference evidence="3 4" key="1">
    <citation type="journal article" date="2023" name="Commun. Biol.">
        <title>Reorganization of the ancestral sex-determining regions during the evolution of trioecy in Pleodorina starrii.</title>
        <authorList>
            <person name="Takahashi K."/>
            <person name="Suzuki S."/>
            <person name="Kawai-Toyooka H."/>
            <person name="Yamamoto K."/>
            <person name="Hamaji T."/>
            <person name="Ootsuki R."/>
            <person name="Yamaguchi H."/>
            <person name="Kawachi M."/>
            <person name="Higashiyama T."/>
            <person name="Nozaki H."/>
        </authorList>
    </citation>
    <scope>NUCLEOTIDE SEQUENCE [LARGE SCALE GENOMIC DNA]</scope>
    <source>
        <strain evidence="3 4">NIES-4479</strain>
    </source>
</reference>
<organism evidence="3 4">
    <name type="scientific">Pleodorina starrii</name>
    <dbReference type="NCBI Taxonomy" id="330485"/>
    <lineage>
        <taxon>Eukaryota</taxon>
        <taxon>Viridiplantae</taxon>
        <taxon>Chlorophyta</taxon>
        <taxon>core chlorophytes</taxon>
        <taxon>Chlorophyceae</taxon>
        <taxon>CS clade</taxon>
        <taxon>Chlamydomonadales</taxon>
        <taxon>Volvocaceae</taxon>
        <taxon>Pleodorina</taxon>
    </lineage>
</organism>
<dbReference type="Proteomes" id="UP001165080">
    <property type="component" value="Unassembled WGS sequence"/>
</dbReference>
<dbReference type="EMBL" id="BRXU01000012">
    <property type="protein sequence ID" value="GLC77841.1"/>
    <property type="molecule type" value="Genomic_DNA"/>
</dbReference>
<evidence type="ECO:0000313" key="3">
    <source>
        <dbReference type="EMBL" id="GLC77841.1"/>
    </source>
</evidence>
<evidence type="ECO:0000313" key="4">
    <source>
        <dbReference type="Proteomes" id="UP001165080"/>
    </source>
</evidence>
<keyword evidence="1" id="KW-0175">Coiled coil</keyword>
<feature type="coiled-coil region" evidence="1">
    <location>
        <begin position="461"/>
        <end position="488"/>
    </location>
</feature>
<feature type="coiled-coil region" evidence="1">
    <location>
        <begin position="8"/>
        <end position="211"/>
    </location>
</feature>
<comment type="caution">
    <text evidence="3">The sequence shown here is derived from an EMBL/GenBank/DDBJ whole genome shotgun (WGS) entry which is preliminary data.</text>
</comment>
<dbReference type="OrthoDB" id="548729at2759"/>
<feature type="compositionally biased region" description="Polar residues" evidence="2">
    <location>
        <begin position="725"/>
        <end position="739"/>
    </location>
</feature>
<feature type="region of interest" description="Disordered" evidence="2">
    <location>
        <begin position="630"/>
        <end position="661"/>
    </location>
</feature>
<gene>
    <name evidence="3" type="primary">PSPAR03</name>
    <name evidence="3" type="ORF">PLESTB_000959400</name>
</gene>
<feature type="region of interest" description="Disordered" evidence="2">
    <location>
        <begin position="713"/>
        <end position="739"/>
    </location>
</feature>
<keyword evidence="4" id="KW-1185">Reference proteome</keyword>
<proteinExistence type="predicted"/>
<evidence type="ECO:0000256" key="2">
    <source>
        <dbReference type="SAM" id="MobiDB-lite"/>
    </source>
</evidence>
<evidence type="ECO:0000256" key="1">
    <source>
        <dbReference type="SAM" id="Coils"/>
    </source>
</evidence>
<feature type="coiled-coil region" evidence="1">
    <location>
        <begin position="362"/>
        <end position="418"/>
    </location>
</feature>
<dbReference type="AlphaFoldDB" id="A0A9W6C3H6"/>
<feature type="coiled-coil region" evidence="1">
    <location>
        <begin position="562"/>
        <end position="596"/>
    </location>
</feature>
<name>A0A9W6C3H6_9CHLO</name>
<protein>
    <submittedName>
        <fullName evidence="3">Uncharacterized protein</fullName>
    </submittedName>
</protein>